<evidence type="ECO:0000313" key="4">
    <source>
        <dbReference type="EMBL" id="KAF2759510.1"/>
    </source>
</evidence>
<evidence type="ECO:0000256" key="2">
    <source>
        <dbReference type="ARBA" id="ARBA00022857"/>
    </source>
</evidence>
<evidence type="ECO:0000256" key="3">
    <source>
        <dbReference type="ARBA" id="ARBA00023002"/>
    </source>
</evidence>
<dbReference type="InterPro" id="IPR036291">
    <property type="entry name" value="NAD(P)-bd_dom_sf"/>
</dbReference>
<dbReference type="Proteomes" id="UP000799437">
    <property type="component" value="Unassembled WGS sequence"/>
</dbReference>
<dbReference type="PRINTS" id="PR00081">
    <property type="entry name" value="GDHRDH"/>
</dbReference>
<dbReference type="AlphaFoldDB" id="A0A6A6WC25"/>
<sequence>MAAASAPKLEGKVAIVTGGAAGFGAQIAKTFVANGAKVLITDINEDAGAKTAASESSSSLKFFRHDVTSADDWKATLEYAVKEFGHVDILVNNAGGTYKMKPTLEVTEKDWEFVFNLNVKSIFHGSNTLVPHFIERGKGGSVVNIASVGASRPRPGLVWYNSTKGAVVNATKGLASEYGPHQIRFNSVAPLLTGTGLFSSFVGVEDTPENRESFNKQVPLGRLGEVQDTANAVLWLASDDAKFITGINIKVDGGKCI</sequence>
<dbReference type="FunFam" id="3.40.50.720:FF:000084">
    <property type="entry name" value="Short-chain dehydrogenase reductase"/>
    <property type="match status" value="1"/>
</dbReference>
<dbReference type="GeneID" id="54484687"/>
<dbReference type="PRINTS" id="PR00080">
    <property type="entry name" value="SDRFAMILY"/>
</dbReference>
<proteinExistence type="inferred from homology"/>
<keyword evidence="5" id="KW-1185">Reference proteome</keyword>
<keyword evidence="3" id="KW-0560">Oxidoreductase</keyword>
<organism evidence="4 5">
    <name type="scientific">Pseudovirgaria hyperparasitica</name>
    <dbReference type="NCBI Taxonomy" id="470096"/>
    <lineage>
        <taxon>Eukaryota</taxon>
        <taxon>Fungi</taxon>
        <taxon>Dikarya</taxon>
        <taxon>Ascomycota</taxon>
        <taxon>Pezizomycotina</taxon>
        <taxon>Dothideomycetes</taxon>
        <taxon>Dothideomycetes incertae sedis</taxon>
        <taxon>Acrospermales</taxon>
        <taxon>Acrospermaceae</taxon>
        <taxon>Pseudovirgaria</taxon>
    </lineage>
</organism>
<evidence type="ECO:0000313" key="5">
    <source>
        <dbReference type="Proteomes" id="UP000799437"/>
    </source>
</evidence>
<comment type="similarity">
    <text evidence="1">Belongs to the short-chain dehydrogenases/reductases (SDR) family.</text>
</comment>
<evidence type="ECO:0000256" key="1">
    <source>
        <dbReference type="ARBA" id="ARBA00006484"/>
    </source>
</evidence>
<dbReference type="Gene3D" id="3.40.50.720">
    <property type="entry name" value="NAD(P)-binding Rossmann-like Domain"/>
    <property type="match status" value="1"/>
</dbReference>
<dbReference type="Pfam" id="PF13561">
    <property type="entry name" value="adh_short_C2"/>
    <property type="match status" value="1"/>
</dbReference>
<name>A0A6A6WC25_9PEZI</name>
<dbReference type="PANTHER" id="PTHR43639">
    <property type="entry name" value="OXIDOREDUCTASE, SHORT-CHAIN DEHYDROGENASE/REDUCTASE FAMILY (AFU_ORTHOLOGUE AFUA_5G02870)"/>
    <property type="match status" value="1"/>
</dbReference>
<keyword evidence="2" id="KW-0521">NADP</keyword>
<dbReference type="RefSeq" id="XP_033601961.1">
    <property type="nucleotide sequence ID" value="XM_033743633.1"/>
</dbReference>
<dbReference type="EMBL" id="ML996569">
    <property type="protein sequence ID" value="KAF2759510.1"/>
    <property type="molecule type" value="Genomic_DNA"/>
</dbReference>
<dbReference type="OrthoDB" id="294295at2759"/>
<gene>
    <name evidence="4" type="ORF">EJ05DRAFT_474619</name>
</gene>
<reference evidence="4" key="1">
    <citation type="journal article" date="2020" name="Stud. Mycol.">
        <title>101 Dothideomycetes genomes: a test case for predicting lifestyles and emergence of pathogens.</title>
        <authorList>
            <person name="Haridas S."/>
            <person name="Albert R."/>
            <person name="Binder M."/>
            <person name="Bloem J."/>
            <person name="Labutti K."/>
            <person name="Salamov A."/>
            <person name="Andreopoulos B."/>
            <person name="Baker S."/>
            <person name="Barry K."/>
            <person name="Bills G."/>
            <person name="Bluhm B."/>
            <person name="Cannon C."/>
            <person name="Castanera R."/>
            <person name="Culley D."/>
            <person name="Daum C."/>
            <person name="Ezra D."/>
            <person name="Gonzalez J."/>
            <person name="Henrissat B."/>
            <person name="Kuo A."/>
            <person name="Liang C."/>
            <person name="Lipzen A."/>
            <person name="Lutzoni F."/>
            <person name="Magnuson J."/>
            <person name="Mondo S."/>
            <person name="Nolan M."/>
            <person name="Ohm R."/>
            <person name="Pangilinan J."/>
            <person name="Park H.-J."/>
            <person name="Ramirez L."/>
            <person name="Alfaro M."/>
            <person name="Sun H."/>
            <person name="Tritt A."/>
            <person name="Yoshinaga Y."/>
            <person name="Zwiers L.-H."/>
            <person name="Turgeon B."/>
            <person name="Goodwin S."/>
            <person name="Spatafora J."/>
            <person name="Crous P."/>
            <person name="Grigoriev I."/>
        </authorList>
    </citation>
    <scope>NUCLEOTIDE SEQUENCE</scope>
    <source>
        <strain evidence="4">CBS 121739</strain>
    </source>
</reference>
<accession>A0A6A6WC25</accession>
<protein>
    <submittedName>
        <fullName evidence="4">Oxidoreductase</fullName>
    </submittedName>
</protein>
<dbReference type="GO" id="GO:0016491">
    <property type="term" value="F:oxidoreductase activity"/>
    <property type="evidence" value="ECO:0007669"/>
    <property type="project" value="UniProtKB-KW"/>
</dbReference>
<dbReference type="PANTHER" id="PTHR43639:SF1">
    <property type="entry name" value="SHORT-CHAIN DEHYDROGENASE_REDUCTASE FAMILY PROTEIN"/>
    <property type="match status" value="1"/>
</dbReference>
<dbReference type="InterPro" id="IPR002347">
    <property type="entry name" value="SDR_fam"/>
</dbReference>
<dbReference type="SUPFAM" id="SSF51735">
    <property type="entry name" value="NAD(P)-binding Rossmann-fold domains"/>
    <property type="match status" value="1"/>
</dbReference>
<dbReference type="NCBIfam" id="NF005559">
    <property type="entry name" value="PRK07231.1"/>
    <property type="match status" value="1"/>
</dbReference>